<keyword evidence="3" id="KW-1185">Reference proteome</keyword>
<feature type="compositionally biased region" description="Basic residues" evidence="1">
    <location>
        <begin position="1"/>
        <end position="12"/>
    </location>
</feature>
<evidence type="ECO:0000313" key="2">
    <source>
        <dbReference type="EMBL" id="KAJ5087306.1"/>
    </source>
</evidence>
<feature type="region of interest" description="Disordered" evidence="1">
    <location>
        <begin position="1"/>
        <end position="24"/>
    </location>
</feature>
<dbReference type="OrthoDB" id="5408144at2759"/>
<gene>
    <name evidence="2" type="ORF">N7456_010922</name>
</gene>
<protein>
    <submittedName>
        <fullName evidence="2">Uncharacterized protein</fullName>
    </submittedName>
</protein>
<accession>A0A9W9EST4</accession>
<proteinExistence type="predicted"/>
<sequence length="221" mass="24339">MTFRDKVRRVFHRSSSSTSQVNGRPKVEYYRRHEVPPSKFRGPFDKEHQKRLAAWSFDRAMVDRPRSLDLDLSPYATYDNPGPGPCLGPCLGPCDSDDTGDISPDNDGVALHPDFSDSPVSPIEIPTDSPRPTYAGSQSSTLINPDSYSGSVMTLYQEQSFYEISEDPIAQLKESVRYTSPIVRAMSPAPKAPTATATATKQLPFAPEDLTRALIGLQVCA</sequence>
<dbReference type="Proteomes" id="UP001149165">
    <property type="component" value="Unassembled WGS sequence"/>
</dbReference>
<name>A0A9W9EST4_9EURO</name>
<comment type="caution">
    <text evidence="2">The sequence shown here is derived from an EMBL/GenBank/DDBJ whole genome shotgun (WGS) entry which is preliminary data.</text>
</comment>
<organism evidence="2 3">
    <name type="scientific">Penicillium angulare</name>
    <dbReference type="NCBI Taxonomy" id="116970"/>
    <lineage>
        <taxon>Eukaryota</taxon>
        <taxon>Fungi</taxon>
        <taxon>Dikarya</taxon>
        <taxon>Ascomycota</taxon>
        <taxon>Pezizomycotina</taxon>
        <taxon>Eurotiomycetes</taxon>
        <taxon>Eurotiomycetidae</taxon>
        <taxon>Eurotiales</taxon>
        <taxon>Aspergillaceae</taxon>
        <taxon>Penicillium</taxon>
    </lineage>
</organism>
<evidence type="ECO:0000313" key="3">
    <source>
        <dbReference type="Proteomes" id="UP001149165"/>
    </source>
</evidence>
<reference evidence="2" key="1">
    <citation type="submission" date="2022-11" db="EMBL/GenBank/DDBJ databases">
        <authorList>
            <person name="Petersen C."/>
        </authorList>
    </citation>
    <scope>NUCLEOTIDE SEQUENCE</scope>
    <source>
        <strain evidence="2">IBT 30069</strain>
    </source>
</reference>
<feature type="region of interest" description="Disordered" evidence="1">
    <location>
        <begin position="97"/>
        <end position="142"/>
    </location>
</feature>
<reference evidence="2" key="2">
    <citation type="journal article" date="2023" name="IMA Fungus">
        <title>Comparative genomic study of the Penicillium genus elucidates a diverse pangenome and 15 lateral gene transfer events.</title>
        <authorList>
            <person name="Petersen C."/>
            <person name="Sorensen T."/>
            <person name="Nielsen M.R."/>
            <person name="Sondergaard T.E."/>
            <person name="Sorensen J.L."/>
            <person name="Fitzpatrick D.A."/>
            <person name="Frisvad J.C."/>
            <person name="Nielsen K.L."/>
        </authorList>
    </citation>
    <scope>NUCLEOTIDE SEQUENCE</scope>
    <source>
        <strain evidence="2">IBT 30069</strain>
    </source>
</reference>
<dbReference type="EMBL" id="JAPQKH010000007">
    <property type="protein sequence ID" value="KAJ5087306.1"/>
    <property type="molecule type" value="Genomic_DNA"/>
</dbReference>
<evidence type="ECO:0000256" key="1">
    <source>
        <dbReference type="SAM" id="MobiDB-lite"/>
    </source>
</evidence>
<feature type="compositionally biased region" description="Polar residues" evidence="1">
    <location>
        <begin position="13"/>
        <end position="22"/>
    </location>
</feature>
<dbReference type="AlphaFoldDB" id="A0A9W9EST4"/>